<dbReference type="Proteomes" id="UP000600026">
    <property type="component" value="Unassembled WGS sequence"/>
</dbReference>
<feature type="domain" description="Lantibiotic dehydratase N-terminal" evidence="2">
    <location>
        <begin position="158"/>
        <end position="420"/>
    </location>
</feature>
<evidence type="ECO:0000313" key="4">
    <source>
        <dbReference type="Proteomes" id="UP000600026"/>
    </source>
</evidence>
<dbReference type="EMBL" id="BNEE01000002">
    <property type="protein sequence ID" value="GHI82663.1"/>
    <property type="molecule type" value="Genomic_DNA"/>
</dbReference>
<keyword evidence="4" id="KW-1185">Reference proteome</keyword>
<feature type="region of interest" description="Disordered" evidence="1">
    <location>
        <begin position="174"/>
        <end position="195"/>
    </location>
</feature>
<dbReference type="AlphaFoldDB" id="A0A919GRF2"/>
<evidence type="ECO:0000256" key="1">
    <source>
        <dbReference type="SAM" id="MobiDB-lite"/>
    </source>
</evidence>
<reference evidence="3" key="1">
    <citation type="submission" date="2020-09" db="EMBL/GenBank/DDBJ databases">
        <title>Whole genome shotgun sequence of Streptomyces xanthophaeus NBRC 12829.</title>
        <authorList>
            <person name="Komaki H."/>
            <person name="Tamura T."/>
        </authorList>
    </citation>
    <scope>NUCLEOTIDE SEQUENCE</scope>
    <source>
        <strain evidence="3">NBRC 12829</strain>
    </source>
</reference>
<organism evidence="3 4">
    <name type="scientific">Streptomyces xanthophaeus</name>
    <dbReference type="NCBI Taxonomy" id="67385"/>
    <lineage>
        <taxon>Bacteria</taxon>
        <taxon>Bacillati</taxon>
        <taxon>Actinomycetota</taxon>
        <taxon>Actinomycetes</taxon>
        <taxon>Kitasatosporales</taxon>
        <taxon>Streptomycetaceae</taxon>
        <taxon>Streptomyces</taxon>
    </lineage>
</organism>
<dbReference type="Pfam" id="PF04738">
    <property type="entry name" value="Lant_dehydr_N"/>
    <property type="match status" value="2"/>
</dbReference>
<dbReference type="RefSeq" id="WP_051902710.1">
    <property type="nucleotide sequence ID" value="NZ_BNEE01000002.1"/>
</dbReference>
<name>A0A919GRF2_9ACTN</name>
<dbReference type="OrthoDB" id="8428173at2"/>
<evidence type="ECO:0000313" key="3">
    <source>
        <dbReference type="EMBL" id="GHI82663.1"/>
    </source>
</evidence>
<gene>
    <name evidence="3" type="ORF">Sxan_00270</name>
</gene>
<feature type="domain" description="Lantibiotic dehydratase N-terminal" evidence="2">
    <location>
        <begin position="730"/>
        <end position="804"/>
    </location>
</feature>
<comment type="caution">
    <text evidence="3">The sequence shown here is derived from an EMBL/GenBank/DDBJ whole genome shotgun (WGS) entry which is preliminary data.</text>
</comment>
<proteinExistence type="predicted"/>
<sequence>MTGPATRAPQWALRPDFLLRRAGFPFELLDGPAAASPLADAVERYVEAVARLEQQRRALLRRELPAAVERARADGACARLRTLSRVRSALGRRRYDTALTGIAELTGPAGGTQQHTPALTRLGVAVREMTDAAGAVANALDRGTQEEHDRLVERIGLERVREALIQLSPSFTEQAERFARRPRPPHGTEAGATRARDRKFLRTALLYLQRLAAKNESTSFFGPLTHGRFTAGHDGYRTGPETPTGVRRREAFLTFWATAELARVIALDPELAGVLPVRRSPLVTVLDDGIRDRQGRVRRLGPLDLALLAAADATTGADALAVSLASSTGTPAADVRSRIDRLTKAGLLLADLEPASTRPRPLDDLRTLVRSLAPHSPWADRLDGIATSLALFGQASTAAGRAGALRALEAEFQQLTGAPARREGGRMYADRLVAYEECEGDAPPSIGLDVADRWSAALAPYLDLCAAYGVLRHEATRAAAERVLAEAGGELSYLDFAERLGALTTQGAFERSLAEQKFTAGFAALVEAAGDGREAVLTTADLRPLTDLAAAAEAARPTPTRFVSPDLMLARDSGAAEPGAAEPGAAYPGAPDSGELLVLGELHPYVFAWGSQGLFAPDPASLRADTEEHLSAWGGPDRIATVLRRRRHKGLVSDAFPGRFIEVGGLATRDRSRCLAVADLRVVQGPHGPELLGPDGSLVLYTGENDHPHLRVFAPPQVEVPQVRIGDRRPRIRIGNVVVQRARWWLSADDLAALHRAQDTGLALTAAAELRAALDIPRYVFAKPEGEPKPICLDLSSPLAVSVLRQFADRPVVVEEMLPEPGRLWLRRGDGAYTSEFRLAMFRQVQS</sequence>
<accession>A0A919GRF2</accession>
<protein>
    <submittedName>
        <fullName evidence="3">Lantibiotic dehydratase</fullName>
    </submittedName>
</protein>
<dbReference type="InterPro" id="IPR006827">
    <property type="entry name" value="Lant_deHydtase_N"/>
</dbReference>
<evidence type="ECO:0000259" key="2">
    <source>
        <dbReference type="Pfam" id="PF04738"/>
    </source>
</evidence>